<accession>A0A1T5ND88</accession>
<gene>
    <name evidence="2" type="ORF">SAMN05660461_1161</name>
</gene>
<feature type="signal peptide" evidence="1">
    <location>
        <begin position="1"/>
        <end position="20"/>
    </location>
</feature>
<dbReference type="STRING" id="393003.SAMN05660461_1161"/>
<evidence type="ECO:0000313" key="3">
    <source>
        <dbReference type="Proteomes" id="UP000190166"/>
    </source>
</evidence>
<dbReference type="EMBL" id="FUZZ01000001">
    <property type="protein sequence ID" value="SKC98322.1"/>
    <property type="molecule type" value="Genomic_DNA"/>
</dbReference>
<keyword evidence="1" id="KW-0732">Signal</keyword>
<feature type="chain" id="PRO_5012504740" evidence="1">
    <location>
        <begin position="21"/>
        <end position="359"/>
    </location>
</feature>
<keyword evidence="3" id="KW-1185">Reference proteome</keyword>
<organism evidence="2 3">
    <name type="scientific">Chitinophaga ginsengisegetis</name>
    <dbReference type="NCBI Taxonomy" id="393003"/>
    <lineage>
        <taxon>Bacteria</taxon>
        <taxon>Pseudomonadati</taxon>
        <taxon>Bacteroidota</taxon>
        <taxon>Chitinophagia</taxon>
        <taxon>Chitinophagales</taxon>
        <taxon>Chitinophagaceae</taxon>
        <taxon>Chitinophaga</taxon>
    </lineage>
</organism>
<reference evidence="2 3" key="1">
    <citation type="submission" date="2017-02" db="EMBL/GenBank/DDBJ databases">
        <authorList>
            <person name="Peterson S.W."/>
        </authorList>
    </citation>
    <scope>NUCLEOTIDE SEQUENCE [LARGE SCALE GENOMIC DNA]</scope>
    <source>
        <strain evidence="2 3">DSM 18108</strain>
    </source>
</reference>
<dbReference type="AlphaFoldDB" id="A0A1T5ND88"/>
<dbReference type="RefSeq" id="WP_079468445.1">
    <property type="nucleotide sequence ID" value="NZ_FUZZ01000001.1"/>
</dbReference>
<name>A0A1T5ND88_9BACT</name>
<evidence type="ECO:0000256" key="1">
    <source>
        <dbReference type="SAM" id="SignalP"/>
    </source>
</evidence>
<protein>
    <submittedName>
        <fullName evidence="2">Uncharacterized protein</fullName>
    </submittedName>
</protein>
<sequence>MNIYRSLVFSILVTVSTAAAQQPAEPQWIQPDNTAAPPLWGIRNGIVIGLWPAAIEGPRPGNDGGPRGLLRIGYEWKGIIYHLNYIAIEPVVNGKIEFSEISPSRADGKWGKLMWTSETIESGRFTATAGTRGVLSHPDAQHPEYTTLSFYVFMETFENGARPYLRLSISSQRPEEVCIEVFDQPGGTPMERCGITATMGNYARLRKLYLKDKIVYAKTLYGGYNGTGFIEKAPYPLQQMLRNKSGDYLVMAQPDESLKELAAWPEDEQHAAHWGWRYRPFYTLTQYWRKEAREADSSLQVRVNGRAKYWSGGSTDPNAYINIPGGPSFENFELREKYNAGQKIYFGLTRKTTAELLAQ</sequence>
<evidence type="ECO:0000313" key="2">
    <source>
        <dbReference type="EMBL" id="SKC98322.1"/>
    </source>
</evidence>
<dbReference type="Proteomes" id="UP000190166">
    <property type="component" value="Unassembled WGS sequence"/>
</dbReference>
<proteinExistence type="predicted"/>